<dbReference type="RefSeq" id="WP_307200575.1">
    <property type="nucleotide sequence ID" value="NZ_JAUSSU010000001.1"/>
</dbReference>
<dbReference type="CDD" id="cd16936">
    <property type="entry name" value="HATPase_RsbW-like"/>
    <property type="match status" value="1"/>
</dbReference>
<dbReference type="InterPro" id="IPR003594">
    <property type="entry name" value="HATPase_dom"/>
</dbReference>
<keyword evidence="1" id="KW-0723">Serine/threonine-protein kinase</keyword>
<keyword evidence="3" id="KW-0418">Kinase</keyword>
<dbReference type="PANTHER" id="PTHR35526:SF6">
    <property type="entry name" value="SLR1861 PROTEIN"/>
    <property type="match status" value="1"/>
</dbReference>
<proteinExistence type="predicted"/>
<reference evidence="3 4" key="1">
    <citation type="submission" date="2023-07" db="EMBL/GenBank/DDBJ databases">
        <title>Sorghum-associated microbial communities from plants grown in Nebraska, USA.</title>
        <authorList>
            <person name="Schachtman D."/>
        </authorList>
    </citation>
    <scope>NUCLEOTIDE SEQUENCE [LARGE SCALE GENOMIC DNA]</scope>
    <source>
        <strain evidence="3 4">CC482</strain>
    </source>
</reference>
<comment type="caution">
    <text evidence="3">The sequence shown here is derived from an EMBL/GenBank/DDBJ whole genome shotgun (WGS) entry which is preliminary data.</text>
</comment>
<dbReference type="PANTHER" id="PTHR35526">
    <property type="entry name" value="ANTI-SIGMA-F FACTOR RSBW-RELATED"/>
    <property type="match status" value="1"/>
</dbReference>
<name>A0ABT9TUG6_PAEHA</name>
<dbReference type="Gene3D" id="3.30.565.10">
    <property type="entry name" value="Histidine kinase-like ATPase, C-terminal domain"/>
    <property type="match status" value="1"/>
</dbReference>
<organism evidence="3 4">
    <name type="scientific">Paenibacillus harenae</name>
    <dbReference type="NCBI Taxonomy" id="306543"/>
    <lineage>
        <taxon>Bacteria</taxon>
        <taxon>Bacillati</taxon>
        <taxon>Bacillota</taxon>
        <taxon>Bacilli</taxon>
        <taxon>Bacillales</taxon>
        <taxon>Paenibacillaceae</taxon>
        <taxon>Paenibacillus</taxon>
    </lineage>
</organism>
<evidence type="ECO:0000256" key="1">
    <source>
        <dbReference type="ARBA" id="ARBA00022527"/>
    </source>
</evidence>
<gene>
    <name evidence="3" type="ORF">J2T15_000429</name>
</gene>
<dbReference type="InterPro" id="IPR036890">
    <property type="entry name" value="HATPase_C_sf"/>
</dbReference>
<evidence type="ECO:0000313" key="3">
    <source>
        <dbReference type="EMBL" id="MDQ0111013.1"/>
    </source>
</evidence>
<evidence type="ECO:0000259" key="2">
    <source>
        <dbReference type="Pfam" id="PF13581"/>
    </source>
</evidence>
<dbReference type="Pfam" id="PF13581">
    <property type="entry name" value="HATPase_c_2"/>
    <property type="match status" value="1"/>
</dbReference>
<dbReference type="EMBL" id="JAUSSU010000001">
    <property type="protein sequence ID" value="MDQ0111013.1"/>
    <property type="molecule type" value="Genomic_DNA"/>
</dbReference>
<sequence>MLKDRQYPIDREFKLFNRMEELERLNERLEEIGSDVGWTARAVLDLSLACEELVVNIVNYGFPSGGEHCIDVTIHASPSSVEVKIEDGGIPFNPLLDSDADALLALELEDRPIGGLGIFFVKRLMDDIHYEYTGGLNRFRMRKQFRPNESHDEQLQAGGNE</sequence>
<feature type="domain" description="Histidine kinase/HSP90-like ATPase" evidence="2">
    <location>
        <begin position="19"/>
        <end position="143"/>
    </location>
</feature>
<dbReference type="EC" id="2.7.11.1" evidence="3"/>
<dbReference type="InterPro" id="IPR050267">
    <property type="entry name" value="Anti-sigma-factor_SerPK"/>
</dbReference>
<keyword evidence="4" id="KW-1185">Reference proteome</keyword>
<protein>
    <submittedName>
        <fullName evidence="3">Serine/threonine-protein kinase RsbW</fullName>
        <ecNumber evidence="3">2.7.11.1</ecNumber>
    </submittedName>
</protein>
<evidence type="ECO:0000313" key="4">
    <source>
        <dbReference type="Proteomes" id="UP001229346"/>
    </source>
</evidence>
<dbReference type="SUPFAM" id="SSF55874">
    <property type="entry name" value="ATPase domain of HSP90 chaperone/DNA topoisomerase II/histidine kinase"/>
    <property type="match status" value="1"/>
</dbReference>
<dbReference type="Proteomes" id="UP001229346">
    <property type="component" value="Unassembled WGS sequence"/>
</dbReference>
<accession>A0ABT9TUG6</accession>
<dbReference type="GO" id="GO:0004674">
    <property type="term" value="F:protein serine/threonine kinase activity"/>
    <property type="evidence" value="ECO:0007669"/>
    <property type="project" value="UniProtKB-EC"/>
</dbReference>
<keyword evidence="3" id="KW-0808">Transferase</keyword>